<protein>
    <submittedName>
        <fullName evidence="1">Uncharacterized protein</fullName>
    </submittedName>
</protein>
<evidence type="ECO:0000313" key="2">
    <source>
        <dbReference type="Proteomes" id="UP000529417"/>
    </source>
</evidence>
<reference evidence="1 2" key="1">
    <citation type="journal article" date="2000" name="Arch. Microbiol.">
        <title>Rhodobaca bogoriensis gen. nov. and sp. nov., an alkaliphilic purple nonsulfur bacterium from African Rift Valley soda lakes.</title>
        <authorList>
            <person name="Milford A.D."/>
            <person name="Achenbach L.A."/>
            <person name="Jung D.O."/>
            <person name="Madigan M.T."/>
        </authorList>
    </citation>
    <scope>NUCLEOTIDE SEQUENCE [LARGE SCALE GENOMIC DNA]</scope>
    <source>
        <strain evidence="1 2">2376</strain>
    </source>
</reference>
<name>A0A7Z0HXX5_9RHOB</name>
<organism evidence="1 2">
    <name type="scientific">Rhabdonatronobacter sediminivivens</name>
    <dbReference type="NCBI Taxonomy" id="2743469"/>
    <lineage>
        <taxon>Bacteria</taxon>
        <taxon>Pseudomonadati</taxon>
        <taxon>Pseudomonadota</taxon>
        <taxon>Alphaproteobacteria</taxon>
        <taxon>Rhodobacterales</taxon>
        <taxon>Paracoccaceae</taxon>
        <taxon>Rhabdonatronobacter</taxon>
    </lineage>
</organism>
<accession>A0A7Z0HXX5</accession>
<comment type="caution">
    <text evidence="1">The sequence shown here is derived from an EMBL/GenBank/DDBJ whole genome shotgun (WGS) entry which is preliminary data.</text>
</comment>
<dbReference type="EMBL" id="JACBXS010000006">
    <property type="protein sequence ID" value="NYS24220.1"/>
    <property type="molecule type" value="Genomic_DNA"/>
</dbReference>
<gene>
    <name evidence="1" type="ORF">HUK65_04375</name>
</gene>
<proteinExistence type="predicted"/>
<dbReference type="RefSeq" id="WP_179904924.1">
    <property type="nucleotide sequence ID" value="NZ_JACBXS010000006.1"/>
</dbReference>
<evidence type="ECO:0000313" key="1">
    <source>
        <dbReference type="EMBL" id="NYS24220.1"/>
    </source>
</evidence>
<dbReference type="Proteomes" id="UP000529417">
    <property type="component" value="Unassembled WGS sequence"/>
</dbReference>
<keyword evidence="2" id="KW-1185">Reference proteome</keyword>
<dbReference type="AlphaFoldDB" id="A0A7Z0HXX5"/>
<sequence>MEMGAIAEFAIRGEGGIDLFRRVDEPEKRRHRFECIASLPWSDDSNLPRDDAGAVFHIRPNPHLRAALRAALARLQDHEARMQPLRLGDLRSFPGAAAAGFDSFVYLDFLRAWLVADMTIARTESALAAGEMPDHATLSTALRLLLDFNRLGRGRALCNAVLPGLIGQVTPRAARSDRHANLAYALRLAGDLLLRAGDPARALDAHEAAVMMGENRFRRRRAIAAALAAGDRPALERHLALFARRWPLPADLAQLRADTAPQTTAGDPQ</sequence>